<dbReference type="Proteomes" id="UP000291301">
    <property type="component" value="Unassembled WGS sequence"/>
</dbReference>
<proteinExistence type="predicted"/>
<keyword evidence="2" id="KW-1185">Reference proteome</keyword>
<evidence type="ECO:0000313" key="1">
    <source>
        <dbReference type="EMBL" id="TCD16516.1"/>
    </source>
</evidence>
<evidence type="ECO:0000313" key="2">
    <source>
        <dbReference type="Proteomes" id="UP000291301"/>
    </source>
</evidence>
<name>A0A4R0PFA8_9HYPH</name>
<sequence>MAKPVTVTISHELGRAEAAQRIRNGFDKVGDGLGFAVKLNQRWEDDTLHFGARTMGQAIDGTVVVEDEQVTITVVLPGLLAGMADKIMGSIRKQSTILLEKK</sequence>
<reference evidence="1 2" key="1">
    <citation type="journal article" date="2015" name="Antonie Van Leeuwenhoek">
        <title>Oricola cellulosilytica gen. nov., sp. nov., a cellulose-degrading bacterium of the family Phyllobacteriaceae isolated from surface seashore water, and emended descriptions of Mesorhizobium loti and Phyllobacterium myrsinacearum.</title>
        <authorList>
            <person name="Hameed A."/>
            <person name="Shahina M."/>
            <person name="Lai W.A."/>
            <person name="Lin S.Y."/>
            <person name="Young L.S."/>
            <person name="Liu Y.C."/>
            <person name="Hsu Y.H."/>
            <person name="Young C.C."/>
        </authorList>
    </citation>
    <scope>NUCLEOTIDE SEQUENCE [LARGE SCALE GENOMIC DNA]</scope>
    <source>
        <strain evidence="1 2">KCTC 52183</strain>
    </source>
</reference>
<dbReference type="Pfam" id="PF09650">
    <property type="entry name" value="PHA_gran_rgn"/>
    <property type="match status" value="1"/>
</dbReference>
<protein>
    <submittedName>
        <fullName evidence="1">Polyhydroxyalkanoic acid system protein</fullName>
    </submittedName>
</protein>
<dbReference type="OrthoDB" id="8853368at2"/>
<dbReference type="InterPro" id="IPR013433">
    <property type="entry name" value="PHA_gran_rgn"/>
</dbReference>
<dbReference type="AlphaFoldDB" id="A0A4R0PFA8"/>
<organism evidence="1 2">
    <name type="scientific">Oricola cellulosilytica</name>
    <dbReference type="NCBI Taxonomy" id="1429082"/>
    <lineage>
        <taxon>Bacteria</taxon>
        <taxon>Pseudomonadati</taxon>
        <taxon>Pseudomonadota</taxon>
        <taxon>Alphaproteobacteria</taxon>
        <taxon>Hyphomicrobiales</taxon>
        <taxon>Ahrensiaceae</taxon>
        <taxon>Oricola</taxon>
    </lineage>
</organism>
<accession>A0A4R0PFA8</accession>
<dbReference type="EMBL" id="SJST01000001">
    <property type="protein sequence ID" value="TCD16516.1"/>
    <property type="molecule type" value="Genomic_DNA"/>
</dbReference>
<dbReference type="RefSeq" id="WP_131565453.1">
    <property type="nucleotide sequence ID" value="NZ_JAINFK010000001.1"/>
</dbReference>
<gene>
    <name evidence="1" type="ORF">E0D97_03600</name>
</gene>
<comment type="caution">
    <text evidence="1">The sequence shown here is derived from an EMBL/GenBank/DDBJ whole genome shotgun (WGS) entry which is preliminary data.</text>
</comment>